<accession>A0A9D9BV23</accession>
<dbReference type="Proteomes" id="UP000668060">
    <property type="component" value="Unassembled WGS sequence"/>
</dbReference>
<proteinExistence type="predicted"/>
<sequence>MQLAKINSQIQRFHDSVDAFYIAFHSTFVGPFDKDNFAHESNSNDHFEIESSNPADTIPVATFLRNEQLPDEIIKKQYLYVCSFEREATLGGREKFKDYFDNGMDILEALKKSGEGPKIIKTCHLLFEIRGDRWKNNDGINWMRLALYACEDASSHQEAAEWMLNELTTKGNEMYDADYFKQGTLEILI</sequence>
<organism evidence="1 2">
    <name type="scientific">Prochlorococcus marinus CUG1433</name>
    <dbReference type="NCBI Taxonomy" id="2774506"/>
    <lineage>
        <taxon>Bacteria</taxon>
        <taxon>Bacillati</taxon>
        <taxon>Cyanobacteriota</taxon>
        <taxon>Cyanophyceae</taxon>
        <taxon>Synechococcales</taxon>
        <taxon>Prochlorococcaceae</taxon>
        <taxon>Prochlorococcus</taxon>
    </lineage>
</organism>
<dbReference type="EMBL" id="JAEPLN010000001">
    <property type="protein sequence ID" value="MBO6971303.1"/>
    <property type="molecule type" value="Genomic_DNA"/>
</dbReference>
<protein>
    <submittedName>
        <fullName evidence="1">Uncharacterized protein</fullName>
    </submittedName>
</protein>
<comment type="caution">
    <text evidence="1">The sequence shown here is derived from an EMBL/GenBank/DDBJ whole genome shotgun (WGS) entry which is preliminary data.</text>
</comment>
<name>A0A9D9BV23_PROMR</name>
<reference evidence="1" key="1">
    <citation type="journal article" date="2021" name="Front. Mar. Sci.">
        <title>Genomes of Diverse Isolates of Prochlorococcus High-Light-Adapted Clade II in the Western Pacific Ocean.</title>
        <authorList>
            <person name="Yan W."/>
            <person name="Feng X."/>
            <person name="Zhang W."/>
            <person name="Nawaz M.Z."/>
            <person name="Luo T."/>
            <person name="Zhang R."/>
            <person name="Jiao N."/>
        </authorList>
    </citation>
    <scope>NUCLEOTIDE SEQUENCE</scope>
    <source>
        <strain evidence="1">CUG1433</strain>
    </source>
</reference>
<gene>
    <name evidence="1" type="ORF">JJ842_05180</name>
</gene>
<evidence type="ECO:0000313" key="1">
    <source>
        <dbReference type="EMBL" id="MBO6971303.1"/>
    </source>
</evidence>
<dbReference type="AlphaFoldDB" id="A0A9D9BV23"/>
<evidence type="ECO:0000313" key="2">
    <source>
        <dbReference type="Proteomes" id="UP000668060"/>
    </source>
</evidence>